<proteinExistence type="inferred from homology"/>
<keyword evidence="3" id="KW-0223">Dioxygenase</keyword>
<evidence type="ECO:0000256" key="1">
    <source>
        <dbReference type="ARBA" id="ARBA00001962"/>
    </source>
</evidence>
<accession>A0AAE8N929</accession>
<protein>
    <submittedName>
        <fullName evidence="5">Uncharacterized protein</fullName>
    </submittedName>
</protein>
<comment type="caution">
    <text evidence="5">The sequence shown here is derived from an EMBL/GenBank/DDBJ whole genome shotgun (WGS) entry which is preliminary data.</text>
</comment>
<dbReference type="InterPro" id="IPR008775">
    <property type="entry name" value="Phytyl_CoA_dOase-like"/>
</dbReference>
<comment type="cofactor">
    <cofactor evidence="1">
        <name>Fe cation</name>
        <dbReference type="ChEBI" id="CHEBI:24875"/>
    </cofactor>
</comment>
<dbReference type="SUPFAM" id="SSF51197">
    <property type="entry name" value="Clavaminate synthase-like"/>
    <property type="match status" value="1"/>
</dbReference>
<dbReference type="Gene3D" id="2.60.120.620">
    <property type="entry name" value="q2cbj1_9rhob like domain"/>
    <property type="match status" value="1"/>
</dbReference>
<dbReference type="PANTHER" id="PTHR20883:SF41">
    <property type="entry name" value="IRON_ALPHA-KETOGLUTARATE-DEPENDENT DIOXYGENASE ASQJ"/>
    <property type="match status" value="1"/>
</dbReference>
<evidence type="ECO:0000313" key="5">
    <source>
        <dbReference type="EMBL" id="SPO07793.1"/>
    </source>
</evidence>
<keyword evidence="6" id="KW-1185">Reference proteome</keyword>
<comment type="similarity">
    <text evidence="2">Belongs to the PhyH family.</text>
</comment>
<dbReference type="EMBL" id="ONZQ02000029">
    <property type="protein sequence ID" value="SPO07793.1"/>
    <property type="molecule type" value="Genomic_DNA"/>
</dbReference>
<evidence type="ECO:0000256" key="2">
    <source>
        <dbReference type="ARBA" id="ARBA00005830"/>
    </source>
</evidence>
<evidence type="ECO:0000256" key="4">
    <source>
        <dbReference type="ARBA" id="ARBA00023002"/>
    </source>
</evidence>
<dbReference type="Proteomes" id="UP001187682">
    <property type="component" value="Unassembled WGS sequence"/>
</dbReference>
<dbReference type="GO" id="GO:0051213">
    <property type="term" value="F:dioxygenase activity"/>
    <property type="evidence" value="ECO:0007669"/>
    <property type="project" value="UniProtKB-KW"/>
</dbReference>
<dbReference type="AlphaFoldDB" id="A0AAE8N929"/>
<evidence type="ECO:0000313" key="6">
    <source>
        <dbReference type="Proteomes" id="UP001187682"/>
    </source>
</evidence>
<name>A0AAE8N929_9PEZI</name>
<evidence type="ECO:0000256" key="3">
    <source>
        <dbReference type="ARBA" id="ARBA00022964"/>
    </source>
</evidence>
<keyword evidence="4" id="KW-0560">Oxidoreductase</keyword>
<dbReference type="PANTHER" id="PTHR20883">
    <property type="entry name" value="PHYTANOYL-COA DIOXYGENASE DOMAIN CONTAINING 1"/>
    <property type="match status" value="1"/>
</dbReference>
<reference evidence="5" key="1">
    <citation type="submission" date="2018-03" db="EMBL/GenBank/DDBJ databases">
        <authorList>
            <person name="Guldener U."/>
        </authorList>
    </citation>
    <scope>NUCLEOTIDE SEQUENCE</scope>
</reference>
<gene>
    <name evidence="5" type="ORF">DNG_10488</name>
</gene>
<dbReference type="Pfam" id="PF05721">
    <property type="entry name" value="PhyH"/>
    <property type="match status" value="1"/>
</dbReference>
<sequence length="295" mass="33150">MTNSSDTHQCTWQTIDLTTSPDAAVRLLKQDGVIQVQGFLDRDVVCRFQAEVEPSIDQFRAGPKASSSIYQRLVGSKTKQVANLVSTSPTFRHKILNHGWMHGVFEGMFRSEFGDYWMNRGSVLHLEPGEQAQGIHKDDRLYRVSKLRRHPSTDPELMVNVIVALTEFRDDNGATRVVPRSHLWDEAAQHPEPDQAVPMLLRPGEAMVFVGGLYHGAGENRSTEYRRGLFISMHPAAMTPMESHHHVPREIIEGMTPLAQKMVGWRSLETHHGIPLLRAGDESMEDVIGLKSIDG</sequence>
<organism evidence="5 6">
    <name type="scientific">Cephalotrichum gorgonifer</name>
    <dbReference type="NCBI Taxonomy" id="2041049"/>
    <lineage>
        <taxon>Eukaryota</taxon>
        <taxon>Fungi</taxon>
        <taxon>Dikarya</taxon>
        <taxon>Ascomycota</taxon>
        <taxon>Pezizomycotina</taxon>
        <taxon>Sordariomycetes</taxon>
        <taxon>Hypocreomycetidae</taxon>
        <taxon>Microascales</taxon>
        <taxon>Microascaceae</taxon>
        <taxon>Cephalotrichum</taxon>
    </lineage>
</organism>